<keyword evidence="4" id="KW-0804">Transcription</keyword>
<evidence type="ECO:0000256" key="1">
    <source>
        <dbReference type="ARBA" id="ARBA00023015"/>
    </source>
</evidence>
<dbReference type="RefSeq" id="WP_233696147.1">
    <property type="nucleotide sequence ID" value="NZ_JAJNBZ010000003.1"/>
</dbReference>
<name>A0ABS8YEW4_9BACL</name>
<dbReference type="SMART" id="SM00422">
    <property type="entry name" value="HTH_MERR"/>
    <property type="match status" value="1"/>
</dbReference>
<dbReference type="PANTHER" id="PTHR30204:SF90">
    <property type="entry name" value="HTH-TYPE TRANSCRIPTIONAL ACTIVATOR MTA"/>
    <property type="match status" value="1"/>
</dbReference>
<dbReference type="PROSITE" id="PS50937">
    <property type="entry name" value="HTH_MERR_2"/>
    <property type="match status" value="1"/>
</dbReference>
<organism evidence="6 7">
    <name type="scientific">Paenibacillus profundus</name>
    <dbReference type="NCBI Taxonomy" id="1173085"/>
    <lineage>
        <taxon>Bacteria</taxon>
        <taxon>Bacillati</taxon>
        <taxon>Bacillota</taxon>
        <taxon>Bacilli</taxon>
        <taxon>Bacillales</taxon>
        <taxon>Paenibacillaceae</taxon>
        <taxon>Paenibacillus</taxon>
    </lineage>
</organism>
<dbReference type="PANTHER" id="PTHR30204">
    <property type="entry name" value="REDOX-CYCLING DRUG-SENSING TRANSCRIPTIONAL ACTIVATOR SOXR"/>
    <property type="match status" value="1"/>
</dbReference>
<comment type="caution">
    <text evidence="6">The sequence shown here is derived from an EMBL/GenBank/DDBJ whole genome shotgun (WGS) entry which is preliminary data.</text>
</comment>
<dbReference type="InterPro" id="IPR000551">
    <property type="entry name" value="MerR-type_HTH_dom"/>
</dbReference>
<protein>
    <submittedName>
        <fullName evidence="6">MerR family transcriptional regulator</fullName>
    </submittedName>
</protein>
<keyword evidence="1" id="KW-0805">Transcription regulation</keyword>
<dbReference type="Pfam" id="PF13411">
    <property type="entry name" value="MerR_1"/>
    <property type="match status" value="1"/>
</dbReference>
<accession>A0ABS8YEW4</accession>
<evidence type="ECO:0000313" key="6">
    <source>
        <dbReference type="EMBL" id="MCE5169060.1"/>
    </source>
</evidence>
<dbReference type="InterPro" id="IPR012925">
    <property type="entry name" value="TipAS_dom"/>
</dbReference>
<dbReference type="Pfam" id="PF07739">
    <property type="entry name" value="TipAS"/>
    <property type="match status" value="1"/>
</dbReference>
<evidence type="ECO:0000256" key="4">
    <source>
        <dbReference type="ARBA" id="ARBA00023163"/>
    </source>
</evidence>
<dbReference type="CDD" id="cd01106">
    <property type="entry name" value="HTH_TipAL-Mta"/>
    <property type="match status" value="1"/>
</dbReference>
<gene>
    <name evidence="6" type="ORF">LQV63_07020</name>
</gene>
<sequence length="263" mass="30229">MAYRVKEVANLVGISVRSLHHYDEIGLLKPDTVTPAGYRLYSDDNLATLQQILFFKEIGFSLEDIKQILGQPNFDRKHALQVHRELLLKKKERIEDIIRTVDRTITSLEGGIVMKKKEMFEGFDMAEIEAHQKKYAAEAREKYGRDVVDRTMERTSKYANDDWAAIMASQAAIYNKLIAAMEQGPADPQVQAAVGEWRRHITNNFYDCTLDIFRGLGDLYIADDRFTKSIDQYQSGLAQFMREAMHIYCDNEEKSNCADKSTL</sequence>
<dbReference type="InterPro" id="IPR009061">
    <property type="entry name" value="DNA-bd_dom_put_sf"/>
</dbReference>
<dbReference type="Proteomes" id="UP001199916">
    <property type="component" value="Unassembled WGS sequence"/>
</dbReference>
<keyword evidence="2" id="KW-0238">DNA-binding</keyword>
<reference evidence="6 7" key="1">
    <citation type="submission" date="2021-11" db="EMBL/GenBank/DDBJ databases">
        <title>Draft genome sequence of Paenibacillus profundus YoMME, a new Gram-positive bacteria with exoelectrogenic properties.</title>
        <authorList>
            <person name="Hubenova Y."/>
            <person name="Hubenova E."/>
            <person name="Manasiev Y."/>
            <person name="Peykov S."/>
            <person name="Mitov M."/>
        </authorList>
    </citation>
    <scope>NUCLEOTIDE SEQUENCE [LARGE SCALE GENOMIC DNA]</scope>
    <source>
        <strain evidence="6 7">YoMME</strain>
    </source>
</reference>
<keyword evidence="3" id="KW-0010">Activator</keyword>
<evidence type="ECO:0000256" key="2">
    <source>
        <dbReference type="ARBA" id="ARBA00023125"/>
    </source>
</evidence>
<dbReference type="SUPFAM" id="SSF89082">
    <property type="entry name" value="Antibiotic binding domain of TipA-like multidrug resistance regulators"/>
    <property type="match status" value="1"/>
</dbReference>
<evidence type="ECO:0000313" key="7">
    <source>
        <dbReference type="Proteomes" id="UP001199916"/>
    </source>
</evidence>
<dbReference type="EMBL" id="JAJNBZ010000003">
    <property type="protein sequence ID" value="MCE5169060.1"/>
    <property type="molecule type" value="Genomic_DNA"/>
</dbReference>
<dbReference type="Gene3D" id="1.10.1660.10">
    <property type="match status" value="1"/>
</dbReference>
<dbReference type="InterPro" id="IPR036244">
    <property type="entry name" value="TipA-like_antibiotic-bd"/>
</dbReference>
<evidence type="ECO:0000256" key="3">
    <source>
        <dbReference type="ARBA" id="ARBA00023159"/>
    </source>
</evidence>
<keyword evidence="7" id="KW-1185">Reference proteome</keyword>
<dbReference type="Gene3D" id="1.10.490.50">
    <property type="entry name" value="Antibiotic binding domain of TipA-like multidrug resistance regulators"/>
    <property type="match status" value="1"/>
</dbReference>
<dbReference type="InterPro" id="IPR047057">
    <property type="entry name" value="MerR_fam"/>
</dbReference>
<proteinExistence type="predicted"/>
<feature type="domain" description="HTH merR-type" evidence="5">
    <location>
        <begin position="2"/>
        <end position="71"/>
    </location>
</feature>
<dbReference type="SUPFAM" id="SSF46955">
    <property type="entry name" value="Putative DNA-binding domain"/>
    <property type="match status" value="1"/>
</dbReference>
<evidence type="ECO:0000259" key="5">
    <source>
        <dbReference type="PROSITE" id="PS50937"/>
    </source>
</evidence>